<evidence type="ECO:0000313" key="4">
    <source>
        <dbReference type="Proteomes" id="UP001168528"/>
    </source>
</evidence>
<comment type="caution">
    <text evidence="3">The sequence shown here is derived from an EMBL/GenBank/DDBJ whole genome shotgun (WGS) entry which is preliminary data.</text>
</comment>
<sequence>MNSQKILVVQTAFIGDVILATAIVEKVKQYFPYAQIDFLLRKGNESLFNQHPLINKVLIWDKHHHKYTNLVKLISLVRKSRYDVVVNLQRFAAMGLLTAFSGAKQTLGFSKNPVSWLFTKSFDHRIDNHQHETERNHQLIAHLTDAIPAKPKLYPSLKDYEAIAGYIFTPYICVAPTSVWFTKQFPEEKWIEFLKHIPEKFHIYLLGAPADKSNCQQILDACESKNATNLAGRLSLLASAALMQKAAMNFVNDSAPMHLASAMNAPTCAIYCSTVPSFGFGPLAEKSFIVEVSYPLYCRPCGLHGYKACPEKHFKCAHDISITSIVKILDTVSTAS</sequence>
<accession>A0ABT8R251</accession>
<dbReference type="InterPro" id="IPR051199">
    <property type="entry name" value="LPS_LOS_Heptosyltrfase"/>
</dbReference>
<evidence type="ECO:0000256" key="1">
    <source>
        <dbReference type="ARBA" id="ARBA00022676"/>
    </source>
</evidence>
<dbReference type="PANTHER" id="PTHR30160:SF1">
    <property type="entry name" value="LIPOPOLYSACCHARIDE 1,2-N-ACETYLGLUCOSAMINETRANSFERASE-RELATED"/>
    <property type="match status" value="1"/>
</dbReference>
<dbReference type="GO" id="GO:0016757">
    <property type="term" value="F:glycosyltransferase activity"/>
    <property type="evidence" value="ECO:0007669"/>
    <property type="project" value="UniProtKB-KW"/>
</dbReference>
<name>A0ABT8R251_9BACT</name>
<dbReference type="SUPFAM" id="SSF53756">
    <property type="entry name" value="UDP-Glycosyltransferase/glycogen phosphorylase"/>
    <property type="match status" value="1"/>
</dbReference>
<dbReference type="EMBL" id="JAUKPO010000003">
    <property type="protein sequence ID" value="MDO1446178.1"/>
    <property type="molecule type" value="Genomic_DNA"/>
</dbReference>
<dbReference type="Pfam" id="PF01075">
    <property type="entry name" value="Glyco_transf_9"/>
    <property type="match status" value="1"/>
</dbReference>
<evidence type="ECO:0000313" key="3">
    <source>
        <dbReference type="EMBL" id="MDO1446178.1"/>
    </source>
</evidence>
<keyword evidence="1 3" id="KW-0328">Glycosyltransferase</keyword>
<gene>
    <name evidence="3" type="ORF">Q0590_07940</name>
</gene>
<reference evidence="3" key="1">
    <citation type="submission" date="2023-07" db="EMBL/GenBank/DDBJ databases">
        <title>The genome sequence of Rhodocytophaga aerolata KACC 12507.</title>
        <authorList>
            <person name="Zhang X."/>
        </authorList>
    </citation>
    <scope>NUCLEOTIDE SEQUENCE</scope>
    <source>
        <strain evidence="3">KACC 12507</strain>
    </source>
</reference>
<dbReference type="Proteomes" id="UP001168528">
    <property type="component" value="Unassembled WGS sequence"/>
</dbReference>
<dbReference type="PANTHER" id="PTHR30160">
    <property type="entry name" value="TETRAACYLDISACCHARIDE 4'-KINASE-RELATED"/>
    <property type="match status" value="1"/>
</dbReference>
<dbReference type="RefSeq" id="WP_302036979.1">
    <property type="nucleotide sequence ID" value="NZ_JAUKPO010000003.1"/>
</dbReference>
<protein>
    <submittedName>
        <fullName evidence="3">Glycosyltransferase family 9 protein</fullName>
        <ecNumber evidence="3">2.4.-.-</ecNumber>
    </submittedName>
</protein>
<dbReference type="CDD" id="cd03789">
    <property type="entry name" value="GT9_LPS_heptosyltransferase"/>
    <property type="match status" value="1"/>
</dbReference>
<organism evidence="3 4">
    <name type="scientific">Rhodocytophaga aerolata</name>
    <dbReference type="NCBI Taxonomy" id="455078"/>
    <lineage>
        <taxon>Bacteria</taxon>
        <taxon>Pseudomonadati</taxon>
        <taxon>Bacteroidota</taxon>
        <taxon>Cytophagia</taxon>
        <taxon>Cytophagales</taxon>
        <taxon>Rhodocytophagaceae</taxon>
        <taxon>Rhodocytophaga</taxon>
    </lineage>
</organism>
<dbReference type="Gene3D" id="3.40.50.2000">
    <property type="entry name" value="Glycogen Phosphorylase B"/>
    <property type="match status" value="2"/>
</dbReference>
<dbReference type="InterPro" id="IPR002201">
    <property type="entry name" value="Glyco_trans_9"/>
</dbReference>
<keyword evidence="2 3" id="KW-0808">Transferase</keyword>
<evidence type="ECO:0000256" key="2">
    <source>
        <dbReference type="ARBA" id="ARBA00022679"/>
    </source>
</evidence>
<keyword evidence="4" id="KW-1185">Reference proteome</keyword>
<proteinExistence type="predicted"/>
<dbReference type="EC" id="2.4.-.-" evidence="3"/>